<dbReference type="OrthoDB" id="8659436at2"/>
<dbReference type="FunCoup" id="A0A212R944">
    <property type="interactions" value="135"/>
</dbReference>
<comment type="subcellular location">
    <subcellularLocation>
        <location evidence="1">Cytoplasm</location>
    </subcellularLocation>
</comment>
<dbReference type="GO" id="GO:1900376">
    <property type="term" value="P:regulation of secondary metabolite biosynthetic process"/>
    <property type="evidence" value="ECO:0007669"/>
    <property type="project" value="TreeGrafter"/>
</dbReference>
<dbReference type="InterPro" id="IPR036390">
    <property type="entry name" value="WH_DNA-bd_sf"/>
</dbReference>
<dbReference type="GO" id="GO:0045892">
    <property type="term" value="P:negative regulation of DNA-templated transcription"/>
    <property type="evidence" value="ECO:0007669"/>
    <property type="project" value="TreeGrafter"/>
</dbReference>
<dbReference type="RefSeq" id="WP_143597575.1">
    <property type="nucleotide sequence ID" value="NZ_FYEK01000037.1"/>
</dbReference>
<evidence type="ECO:0000256" key="4">
    <source>
        <dbReference type="ARBA" id="ARBA00022491"/>
    </source>
</evidence>
<keyword evidence="5 10" id="KW-0479">Metal-binding</keyword>
<comment type="similarity">
    <text evidence="2">Belongs to the Fur family.</text>
</comment>
<evidence type="ECO:0000256" key="9">
    <source>
        <dbReference type="ARBA" id="ARBA00023163"/>
    </source>
</evidence>
<dbReference type="InterPro" id="IPR002481">
    <property type="entry name" value="FUR"/>
</dbReference>
<dbReference type="PANTHER" id="PTHR33202:SF7">
    <property type="entry name" value="FERRIC UPTAKE REGULATION PROTEIN"/>
    <property type="match status" value="1"/>
</dbReference>
<dbReference type="SUPFAM" id="SSF46785">
    <property type="entry name" value="Winged helix' DNA-binding domain"/>
    <property type="match status" value="1"/>
</dbReference>
<dbReference type="Proteomes" id="UP000197025">
    <property type="component" value="Unassembled WGS sequence"/>
</dbReference>
<accession>A0A212R944</accession>
<dbReference type="GO" id="GO:0000976">
    <property type="term" value="F:transcription cis-regulatory region binding"/>
    <property type="evidence" value="ECO:0007669"/>
    <property type="project" value="TreeGrafter"/>
</dbReference>
<dbReference type="InterPro" id="IPR036388">
    <property type="entry name" value="WH-like_DNA-bd_sf"/>
</dbReference>
<dbReference type="PANTHER" id="PTHR33202">
    <property type="entry name" value="ZINC UPTAKE REGULATION PROTEIN"/>
    <property type="match status" value="1"/>
</dbReference>
<evidence type="ECO:0000256" key="6">
    <source>
        <dbReference type="ARBA" id="ARBA00022833"/>
    </source>
</evidence>
<dbReference type="FunFam" id="1.10.10.10:FF:000007">
    <property type="entry name" value="Ferric uptake regulation protein"/>
    <property type="match status" value="1"/>
</dbReference>
<dbReference type="InParanoid" id="A0A212R944"/>
<evidence type="ECO:0000313" key="11">
    <source>
        <dbReference type="EMBL" id="SNB68684.1"/>
    </source>
</evidence>
<dbReference type="Gene3D" id="1.10.10.10">
    <property type="entry name" value="Winged helix-like DNA-binding domain superfamily/Winged helix DNA-binding domain"/>
    <property type="match status" value="1"/>
</dbReference>
<keyword evidence="9" id="KW-0804">Transcription</keyword>
<evidence type="ECO:0000256" key="3">
    <source>
        <dbReference type="ARBA" id="ARBA00022490"/>
    </source>
</evidence>
<evidence type="ECO:0000256" key="7">
    <source>
        <dbReference type="ARBA" id="ARBA00023015"/>
    </source>
</evidence>
<dbReference type="Pfam" id="PF01475">
    <property type="entry name" value="FUR"/>
    <property type="match status" value="1"/>
</dbReference>
<feature type="binding site" evidence="10">
    <location>
        <position position="95"/>
    </location>
    <ligand>
        <name>Zn(2+)</name>
        <dbReference type="ChEBI" id="CHEBI:29105"/>
    </ligand>
</feature>
<dbReference type="InterPro" id="IPR043135">
    <property type="entry name" value="Fur_C"/>
</dbReference>
<evidence type="ECO:0000256" key="5">
    <source>
        <dbReference type="ARBA" id="ARBA00022723"/>
    </source>
</evidence>
<dbReference type="GO" id="GO:0005737">
    <property type="term" value="C:cytoplasm"/>
    <property type="evidence" value="ECO:0007669"/>
    <property type="project" value="UniProtKB-SubCell"/>
</dbReference>
<dbReference type="GO" id="GO:0008270">
    <property type="term" value="F:zinc ion binding"/>
    <property type="evidence" value="ECO:0007669"/>
    <property type="project" value="TreeGrafter"/>
</dbReference>
<keyword evidence="7" id="KW-0805">Transcription regulation</keyword>
<dbReference type="CDD" id="cd07153">
    <property type="entry name" value="Fur_like"/>
    <property type="match status" value="1"/>
</dbReference>
<feature type="binding site" evidence="10">
    <location>
        <position position="135"/>
    </location>
    <ligand>
        <name>Zn(2+)</name>
        <dbReference type="ChEBI" id="CHEBI:29105"/>
    </ligand>
</feature>
<feature type="binding site" evidence="10">
    <location>
        <position position="98"/>
    </location>
    <ligand>
        <name>Zn(2+)</name>
        <dbReference type="ChEBI" id="CHEBI:29105"/>
    </ligand>
</feature>
<evidence type="ECO:0000256" key="2">
    <source>
        <dbReference type="ARBA" id="ARBA00007957"/>
    </source>
</evidence>
<feature type="binding site" evidence="10">
    <location>
        <position position="138"/>
    </location>
    <ligand>
        <name>Zn(2+)</name>
        <dbReference type="ChEBI" id="CHEBI:29105"/>
    </ligand>
</feature>
<protein>
    <submittedName>
        <fullName evidence="11">Fur family transcriptional regulator, ferric uptake regulator</fullName>
    </submittedName>
</protein>
<dbReference type="EMBL" id="FYEK01000037">
    <property type="protein sequence ID" value="SNB68684.1"/>
    <property type="molecule type" value="Genomic_DNA"/>
</dbReference>
<gene>
    <name evidence="11" type="ORF">SAMN02746019_00014210</name>
</gene>
<organism evidence="11 12">
    <name type="scientific">Thermoflexus hugenholtzii JAD2</name>
    <dbReference type="NCBI Taxonomy" id="877466"/>
    <lineage>
        <taxon>Bacteria</taxon>
        <taxon>Bacillati</taxon>
        <taxon>Chloroflexota</taxon>
        <taxon>Thermoflexia</taxon>
        <taxon>Thermoflexales</taxon>
        <taxon>Thermoflexaceae</taxon>
        <taxon>Thermoflexus</taxon>
    </lineage>
</organism>
<evidence type="ECO:0000256" key="8">
    <source>
        <dbReference type="ARBA" id="ARBA00023125"/>
    </source>
</evidence>
<keyword evidence="3" id="KW-0963">Cytoplasm</keyword>
<proteinExistence type="inferred from homology"/>
<dbReference type="GO" id="GO:0003700">
    <property type="term" value="F:DNA-binding transcription factor activity"/>
    <property type="evidence" value="ECO:0007669"/>
    <property type="project" value="InterPro"/>
</dbReference>
<comment type="cofactor">
    <cofactor evidence="10">
        <name>Zn(2+)</name>
        <dbReference type="ChEBI" id="CHEBI:29105"/>
    </cofactor>
    <text evidence="10">Binds 1 zinc ion per subunit.</text>
</comment>
<evidence type="ECO:0000313" key="12">
    <source>
        <dbReference type="Proteomes" id="UP000197025"/>
    </source>
</evidence>
<keyword evidence="12" id="KW-1185">Reference proteome</keyword>
<evidence type="ECO:0000256" key="10">
    <source>
        <dbReference type="PIRSR" id="PIRSR602481-1"/>
    </source>
</evidence>
<dbReference type="Gene3D" id="3.30.1490.190">
    <property type="match status" value="1"/>
</dbReference>
<keyword evidence="8" id="KW-0238">DNA-binding</keyword>
<dbReference type="AlphaFoldDB" id="A0A212R944"/>
<evidence type="ECO:0000256" key="1">
    <source>
        <dbReference type="ARBA" id="ARBA00004496"/>
    </source>
</evidence>
<sequence>MPHCHSIRQTLRRHGFRVTPQRMLILEALRSAGRHMTAEEIYAAVRAYAPAVDLSTVYRTLRLLARLGLLDRHVLGEGRIVYEWRDQPGHAHFFCRSCREVLHLEADLLGDIARELQARSGLAIEQLTLMLVGLCPRCRASVEGKKDPPASQAAAR</sequence>
<name>A0A212R944_9CHLR</name>
<keyword evidence="6 10" id="KW-0862">Zinc</keyword>
<reference evidence="12" key="1">
    <citation type="submission" date="2017-06" db="EMBL/GenBank/DDBJ databases">
        <authorList>
            <person name="Varghese N."/>
            <person name="Submissions S."/>
        </authorList>
    </citation>
    <scope>NUCLEOTIDE SEQUENCE [LARGE SCALE GENOMIC DNA]</scope>
    <source>
        <strain evidence="12">JAD2</strain>
    </source>
</reference>
<keyword evidence="4" id="KW-0678">Repressor</keyword>